<name>A0A382S8Y0_9ZZZZ</name>
<dbReference type="EMBL" id="UINC01127314">
    <property type="protein sequence ID" value="SVD06350.1"/>
    <property type="molecule type" value="Genomic_DNA"/>
</dbReference>
<dbReference type="AlphaFoldDB" id="A0A382S8Y0"/>
<evidence type="ECO:0000313" key="1">
    <source>
        <dbReference type="EMBL" id="SVD06350.1"/>
    </source>
</evidence>
<protein>
    <submittedName>
        <fullName evidence="1">Uncharacterized protein</fullName>
    </submittedName>
</protein>
<accession>A0A382S8Y0</accession>
<reference evidence="1" key="1">
    <citation type="submission" date="2018-05" db="EMBL/GenBank/DDBJ databases">
        <authorList>
            <person name="Lanie J.A."/>
            <person name="Ng W.-L."/>
            <person name="Kazmierczak K.M."/>
            <person name="Andrzejewski T.M."/>
            <person name="Davidsen T.M."/>
            <person name="Wayne K.J."/>
            <person name="Tettelin H."/>
            <person name="Glass J.I."/>
            <person name="Rusch D."/>
            <person name="Podicherti R."/>
            <person name="Tsui H.-C.T."/>
            <person name="Winkler M.E."/>
        </authorList>
    </citation>
    <scope>NUCLEOTIDE SEQUENCE</scope>
</reference>
<feature type="non-terminal residue" evidence="1">
    <location>
        <position position="1"/>
    </location>
</feature>
<gene>
    <name evidence="1" type="ORF">METZ01_LOCUS359204</name>
</gene>
<sequence length="57" mass="6005">REAAIEDATQQAIEEAIAAGAKADTVETIDFEEVPLSYVPGGAVRVRIKTAGELETC</sequence>
<proteinExistence type="predicted"/>
<organism evidence="1">
    <name type="scientific">marine metagenome</name>
    <dbReference type="NCBI Taxonomy" id="408172"/>
    <lineage>
        <taxon>unclassified sequences</taxon>
        <taxon>metagenomes</taxon>
        <taxon>ecological metagenomes</taxon>
    </lineage>
</organism>